<comment type="caution">
    <text evidence="4">The sequence shown here is derived from an EMBL/GenBank/DDBJ whole genome shotgun (WGS) entry which is preliminary data.</text>
</comment>
<dbReference type="InterPro" id="IPR015943">
    <property type="entry name" value="WD40/YVTN_repeat-like_dom_sf"/>
</dbReference>
<dbReference type="PROSITE" id="PS50082">
    <property type="entry name" value="WD_REPEATS_2"/>
    <property type="match status" value="2"/>
</dbReference>
<gene>
    <name evidence="4" type="ORF">ACFFJP_20465</name>
</gene>
<evidence type="ECO:0000256" key="3">
    <source>
        <dbReference type="PROSITE-ProRule" id="PRU00221"/>
    </source>
</evidence>
<evidence type="ECO:0000313" key="4">
    <source>
        <dbReference type="EMBL" id="MFC0050662.1"/>
    </source>
</evidence>
<evidence type="ECO:0000256" key="1">
    <source>
        <dbReference type="ARBA" id="ARBA00022574"/>
    </source>
</evidence>
<dbReference type="PROSITE" id="PS00678">
    <property type="entry name" value="WD_REPEATS_1"/>
    <property type="match status" value="1"/>
</dbReference>
<sequence>MTLTLRSKYLAVFLSLWLVSCTEVPKDLLRQQAISAEGTVAGAISPTSQLLAVSSLTSGIVIWDTNTSKAKFRLSHGDPTQNLVTHLVFSADGKYLLSADPSNAALWDMQDGKNLGFWAMQAGVTIRDIAVSDFGRHLLIGQSDGKIQHITLKSGRRLEFQGHSENINAVAISPNGRYALTGSSDLHSYFWDTDSAQILQSISHPNRVTRVALDPQGRFLFSADSLQQAQIIELKTGRLLSRLQLDRGRVFSTARFSSDGKWLLTGSPSQRVSIWNVQTGQRVKDWSVSPSPYAKPPGAVVYDVALLNNGQVLTLSSSGLAEYWEFKP</sequence>
<name>A0ABV6BKS0_9GAMM</name>
<dbReference type="PROSITE" id="PS51257">
    <property type="entry name" value="PROKAR_LIPOPROTEIN"/>
    <property type="match status" value="1"/>
</dbReference>
<dbReference type="SMART" id="SM00320">
    <property type="entry name" value="WD40"/>
    <property type="match status" value="7"/>
</dbReference>
<dbReference type="InterPro" id="IPR011047">
    <property type="entry name" value="Quinoprotein_ADH-like_sf"/>
</dbReference>
<dbReference type="Proteomes" id="UP001589813">
    <property type="component" value="Unassembled WGS sequence"/>
</dbReference>
<accession>A0ABV6BKS0</accession>
<dbReference type="Pfam" id="PF00400">
    <property type="entry name" value="WD40"/>
    <property type="match status" value="3"/>
</dbReference>
<evidence type="ECO:0000256" key="2">
    <source>
        <dbReference type="ARBA" id="ARBA00022737"/>
    </source>
</evidence>
<dbReference type="InterPro" id="IPR001680">
    <property type="entry name" value="WD40_rpt"/>
</dbReference>
<keyword evidence="1 3" id="KW-0853">WD repeat</keyword>
<feature type="repeat" description="WD" evidence="3">
    <location>
        <begin position="160"/>
        <end position="201"/>
    </location>
</feature>
<dbReference type="PANTHER" id="PTHR19879">
    <property type="entry name" value="TRANSCRIPTION INITIATION FACTOR TFIID"/>
    <property type="match status" value="1"/>
</dbReference>
<proteinExistence type="predicted"/>
<dbReference type="EMBL" id="JBHLXP010000011">
    <property type="protein sequence ID" value="MFC0050662.1"/>
    <property type="molecule type" value="Genomic_DNA"/>
</dbReference>
<evidence type="ECO:0000313" key="5">
    <source>
        <dbReference type="Proteomes" id="UP001589813"/>
    </source>
</evidence>
<protein>
    <submittedName>
        <fullName evidence="4">WD40 repeat domain-containing protein</fullName>
    </submittedName>
</protein>
<feature type="repeat" description="WD" evidence="3">
    <location>
        <begin position="256"/>
        <end position="285"/>
    </location>
</feature>
<dbReference type="SUPFAM" id="SSF50998">
    <property type="entry name" value="Quinoprotein alcohol dehydrogenase-like"/>
    <property type="match status" value="1"/>
</dbReference>
<keyword evidence="5" id="KW-1185">Reference proteome</keyword>
<dbReference type="RefSeq" id="WP_377248685.1">
    <property type="nucleotide sequence ID" value="NZ_JBHLXP010000011.1"/>
</dbReference>
<reference evidence="4 5" key="1">
    <citation type="submission" date="2024-09" db="EMBL/GenBank/DDBJ databases">
        <authorList>
            <person name="Sun Q."/>
            <person name="Mori K."/>
        </authorList>
    </citation>
    <scope>NUCLEOTIDE SEQUENCE [LARGE SCALE GENOMIC DNA]</scope>
    <source>
        <strain evidence="4 5">KCTC 23315</strain>
    </source>
</reference>
<dbReference type="PANTHER" id="PTHR19879:SF9">
    <property type="entry name" value="TRANSCRIPTION INITIATION FACTOR TFIID SUBUNIT 5"/>
    <property type="match status" value="1"/>
</dbReference>
<organism evidence="4 5">
    <name type="scientific">Rheinheimera tilapiae</name>
    <dbReference type="NCBI Taxonomy" id="875043"/>
    <lineage>
        <taxon>Bacteria</taxon>
        <taxon>Pseudomonadati</taxon>
        <taxon>Pseudomonadota</taxon>
        <taxon>Gammaproteobacteria</taxon>
        <taxon>Chromatiales</taxon>
        <taxon>Chromatiaceae</taxon>
        <taxon>Rheinheimera</taxon>
    </lineage>
</organism>
<dbReference type="InterPro" id="IPR019775">
    <property type="entry name" value="WD40_repeat_CS"/>
</dbReference>
<dbReference type="PROSITE" id="PS50294">
    <property type="entry name" value="WD_REPEATS_REGION"/>
    <property type="match status" value="1"/>
</dbReference>
<dbReference type="Gene3D" id="2.130.10.10">
    <property type="entry name" value="YVTN repeat-like/Quinoprotein amine dehydrogenase"/>
    <property type="match status" value="2"/>
</dbReference>
<keyword evidence="2" id="KW-0677">Repeat</keyword>